<dbReference type="EMBL" id="DTGT01000242">
    <property type="protein sequence ID" value="HGH61179.1"/>
    <property type="molecule type" value="Genomic_DNA"/>
</dbReference>
<gene>
    <name evidence="1" type="ORF">ENV54_07770</name>
</gene>
<reference evidence="1" key="1">
    <citation type="journal article" date="2020" name="mSystems">
        <title>Genome- and Community-Level Interaction Insights into Carbon Utilization and Element Cycling Functions of Hydrothermarchaeota in Hydrothermal Sediment.</title>
        <authorList>
            <person name="Zhou Z."/>
            <person name="Liu Y."/>
            <person name="Xu W."/>
            <person name="Pan J."/>
            <person name="Luo Z.H."/>
            <person name="Li M."/>
        </authorList>
    </citation>
    <scope>NUCLEOTIDE SEQUENCE [LARGE SCALE GENOMIC DNA]</scope>
    <source>
        <strain evidence="1">SpSt-769</strain>
    </source>
</reference>
<comment type="caution">
    <text evidence="1">The sequence shown here is derived from an EMBL/GenBank/DDBJ whole genome shotgun (WGS) entry which is preliminary data.</text>
</comment>
<evidence type="ECO:0000313" key="1">
    <source>
        <dbReference type="EMBL" id="HGH61179.1"/>
    </source>
</evidence>
<accession>A0A7C4ASB9</accession>
<sequence length="108" mass="11832">MAGCTSCSGCNPYSAATKKPELEKLEKGERSPNPRYPLVFVGRQAIYTENGIQMIVTVLEDQCDDQCDCFVLKPALILKDPKEEYAVGKSFEVSQAAGASLWKLQGLI</sequence>
<organism evidence="1">
    <name type="scientific">Desulfomonile tiedjei</name>
    <dbReference type="NCBI Taxonomy" id="2358"/>
    <lineage>
        <taxon>Bacteria</taxon>
        <taxon>Pseudomonadati</taxon>
        <taxon>Thermodesulfobacteriota</taxon>
        <taxon>Desulfomonilia</taxon>
        <taxon>Desulfomonilales</taxon>
        <taxon>Desulfomonilaceae</taxon>
        <taxon>Desulfomonile</taxon>
    </lineage>
</organism>
<name>A0A7C4ASB9_9BACT</name>
<proteinExistence type="predicted"/>
<dbReference type="AlphaFoldDB" id="A0A7C4ASB9"/>
<protein>
    <submittedName>
        <fullName evidence="1">Uncharacterized protein</fullName>
    </submittedName>
</protein>